<feature type="transmembrane region" description="Helical" evidence="5">
    <location>
        <begin position="31"/>
        <end position="51"/>
    </location>
</feature>
<dbReference type="InterPro" id="IPR003825">
    <property type="entry name" value="Colicin-V_CvpA"/>
</dbReference>
<keyword evidence="3 5" id="KW-1133">Transmembrane helix</keyword>
<comment type="subcellular location">
    <subcellularLocation>
        <location evidence="1">Membrane</location>
        <topology evidence="1">Multi-pass membrane protein</topology>
    </subcellularLocation>
</comment>
<dbReference type="PANTHER" id="PTHR36926:SF1">
    <property type="entry name" value="COLICIN V PRODUCTION PROTEIN"/>
    <property type="match status" value="1"/>
</dbReference>
<evidence type="ECO:0000313" key="6">
    <source>
        <dbReference type="EMBL" id="SLN48825.1"/>
    </source>
</evidence>
<accession>A0A1X6ZG43</accession>
<name>A0A1X6ZG43_9RHOB</name>
<keyword evidence="4 5" id="KW-0472">Membrane</keyword>
<feature type="transmembrane region" description="Helical" evidence="5">
    <location>
        <begin position="6"/>
        <end position="24"/>
    </location>
</feature>
<feature type="transmembrane region" description="Helical" evidence="5">
    <location>
        <begin position="71"/>
        <end position="99"/>
    </location>
</feature>
<dbReference type="GO" id="GO:0016020">
    <property type="term" value="C:membrane"/>
    <property type="evidence" value="ECO:0007669"/>
    <property type="project" value="UniProtKB-SubCell"/>
</dbReference>
<evidence type="ECO:0000256" key="2">
    <source>
        <dbReference type="ARBA" id="ARBA00022692"/>
    </source>
</evidence>
<organism evidence="6 7">
    <name type="scientific">Pseudooceanicola marinus</name>
    <dbReference type="NCBI Taxonomy" id="396013"/>
    <lineage>
        <taxon>Bacteria</taxon>
        <taxon>Pseudomonadati</taxon>
        <taxon>Pseudomonadota</taxon>
        <taxon>Alphaproteobacteria</taxon>
        <taxon>Rhodobacterales</taxon>
        <taxon>Paracoccaceae</taxon>
        <taxon>Pseudooceanicola</taxon>
    </lineage>
</organism>
<keyword evidence="7" id="KW-1185">Reference proteome</keyword>
<dbReference type="GO" id="GO:0009403">
    <property type="term" value="P:toxin biosynthetic process"/>
    <property type="evidence" value="ECO:0007669"/>
    <property type="project" value="InterPro"/>
</dbReference>
<dbReference type="InterPro" id="IPR052719">
    <property type="entry name" value="CvpA-like"/>
</dbReference>
<sequence length="187" mass="19858">MEGFTLIDGIVAAVILLSAILAYSRGMVREGLAILGWIVAAVVAFVFAPQLQPLMKEIPVIGEYLGDSCELTIIAAFGVIFALALAVASLFTPAFASVVQRSFLGGIDQAAGFLFGVARGVLLVALAFFVYKTMLTSQAVPMVDNSRSAVVFDKLTNKIESEDPERALGWITTKYEELASTCTAVEG</sequence>
<evidence type="ECO:0000313" key="7">
    <source>
        <dbReference type="Proteomes" id="UP000193963"/>
    </source>
</evidence>
<dbReference type="OrthoDB" id="9806894at2"/>
<evidence type="ECO:0000256" key="4">
    <source>
        <dbReference type="ARBA" id="ARBA00023136"/>
    </source>
</evidence>
<dbReference type="RefSeq" id="WP_085888380.1">
    <property type="nucleotide sequence ID" value="NZ_FWFN01000004.1"/>
</dbReference>
<evidence type="ECO:0000256" key="1">
    <source>
        <dbReference type="ARBA" id="ARBA00004141"/>
    </source>
</evidence>
<protein>
    <submittedName>
        <fullName evidence="6">Colicin V production protein</fullName>
    </submittedName>
</protein>
<dbReference type="AlphaFoldDB" id="A0A1X6ZG43"/>
<proteinExistence type="predicted"/>
<dbReference type="Proteomes" id="UP000193963">
    <property type="component" value="Unassembled WGS sequence"/>
</dbReference>
<gene>
    <name evidence="6" type="ORF">PSM7751_02337</name>
</gene>
<feature type="transmembrane region" description="Helical" evidence="5">
    <location>
        <begin position="111"/>
        <end position="131"/>
    </location>
</feature>
<dbReference type="PANTHER" id="PTHR36926">
    <property type="entry name" value="COLICIN V PRODUCTION PROTEIN"/>
    <property type="match status" value="1"/>
</dbReference>
<keyword evidence="2 5" id="KW-0812">Transmembrane</keyword>
<evidence type="ECO:0000256" key="3">
    <source>
        <dbReference type="ARBA" id="ARBA00022989"/>
    </source>
</evidence>
<dbReference type="Pfam" id="PF02674">
    <property type="entry name" value="Colicin_V"/>
    <property type="match status" value="1"/>
</dbReference>
<dbReference type="EMBL" id="FWFN01000004">
    <property type="protein sequence ID" value="SLN48825.1"/>
    <property type="molecule type" value="Genomic_DNA"/>
</dbReference>
<evidence type="ECO:0000256" key="5">
    <source>
        <dbReference type="SAM" id="Phobius"/>
    </source>
</evidence>
<reference evidence="6 7" key="1">
    <citation type="submission" date="2017-03" db="EMBL/GenBank/DDBJ databases">
        <authorList>
            <person name="Afonso C.L."/>
            <person name="Miller P.J."/>
            <person name="Scott M.A."/>
            <person name="Spackman E."/>
            <person name="Goraichik I."/>
            <person name="Dimitrov K.M."/>
            <person name="Suarez D.L."/>
            <person name="Swayne D.E."/>
        </authorList>
    </citation>
    <scope>NUCLEOTIDE SEQUENCE [LARGE SCALE GENOMIC DNA]</scope>
    <source>
        <strain evidence="6 7">CECT 7751</strain>
    </source>
</reference>